<feature type="transmembrane region" description="Helical" evidence="2">
    <location>
        <begin position="6"/>
        <end position="23"/>
    </location>
</feature>
<name>A0A6C0H7D8_9ZZZZ</name>
<dbReference type="EMBL" id="MN739889">
    <property type="protein sequence ID" value="QHT76136.1"/>
    <property type="molecule type" value="Genomic_DNA"/>
</dbReference>
<organism evidence="3">
    <name type="scientific">viral metagenome</name>
    <dbReference type="NCBI Taxonomy" id="1070528"/>
    <lineage>
        <taxon>unclassified sequences</taxon>
        <taxon>metagenomes</taxon>
        <taxon>organismal metagenomes</taxon>
    </lineage>
</organism>
<evidence type="ECO:0000256" key="1">
    <source>
        <dbReference type="SAM" id="MobiDB-lite"/>
    </source>
</evidence>
<feature type="compositionally biased region" description="Low complexity" evidence="1">
    <location>
        <begin position="152"/>
        <end position="221"/>
    </location>
</feature>
<dbReference type="AlphaFoldDB" id="A0A6C0H7D8"/>
<feature type="region of interest" description="Disordered" evidence="1">
    <location>
        <begin position="146"/>
        <end position="221"/>
    </location>
</feature>
<accession>A0A6C0H7D8</accession>
<keyword evidence="2" id="KW-1133">Transmembrane helix</keyword>
<reference evidence="3" key="1">
    <citation type="journal article" date="2020" name="Nature">
        <title>Giant virus diversity and host interactions through global metagenomics.</title>
        <authorList>
            <person name="Schulz F."/>
            <person name="Roux S."/>
            <person name="Paez-Espino D."/>
            <person name="Jungbluth S."/>
            <person name="Walsh D.A."/>
            <person name="Denef V.J."/>
            <person name="McMahon K.D."/>
            <person name="Konstantinidis K.T."/>
            <person name="Eloe-Fadrosh E.A."/>
            <person name="Kyrpides N.C."/>
            <person name="Woyke T."/>
        </authorList>
    </citation>
    <scope>NUCLEOTIDE SEQUENCE</scope>
    <source>
        <strain evidence="3">GVMAG-M-3300023179-73</strain>
    </source>
</reference>
<keyword evidence="2" id="KW-0812">Transmembrane</keyword>
<sequence length="277" mass="31127">MIQNTMVVGVIVLFIAWYYYQKFQESEREYYRLHKRFTEVINDNVRMKARVRDLQSYKNDVSKTFKILDNELLMINDHMKKQNGNSLASLQIQSQPRPNLFRWSSWGHSTNTNTNTNTNSTLRIPQNRVSILTPDVLSSLFTNMNQERVEGNTSRNDTDTTNTTNTADTANTAITANNTNAPNTNNNTFASNNTTNNNTFASNNTTNNNTFASNNTTNNNTMASNLIESTPNTNTVTSGSGVPVTISSVTYDIGYTPGDILSGEYEQFMINNSTQES</sequence>
<keyword evidence="2" id="KW-0472">Membrane</keyword>
<protein>
    <submittedName>
        <fullName evidence="3">Uncharacterized protein</fullName>
    </submittedName>
</protein>
<evidence type="ECO:0000313" key="3">
    <source>
        <dbReference type="EMBL" id="QHT76136.1"/>
    </source>
</evidence>
<evidence type="ECO:0000256" key="2">
    <source>
        <dbReference type="SAM" id="Phobius"/>
    </source>
</evidence>
<proteinExistence type="predicted"/>